<comment type="caution">
    <text evidence="2">The sequence shown here is derived from an EMBL/GenBank/DDBJ whole genome shotgun (WGS) entry which is preliminary data.</text>
</comment>
<sequence length="338" mass="37789">MQGKRVAGLGRSLWHITVRRTKLCRSELPANDVMRRFNAPQPSLLLPRVPIYHHCDDLMTNFTAARSNLHERHVQSNQELFGGGMASRPRGASADSRDRTRHYREANELASLHKKYVVNTAHGHLRGITSALPISWVAIGRNIINANEICVICKNLLKPRCGQFGCSTKTQRVSASFEFPGVHGRRRSAAVLVAHVLGYPLTSSLQKKWKSLRDNYKREASIANKDTDSSFDADNVLASSEVAEPRGQPRRSAEEQMQARRPQHDDVEVQMDQAPEGVERVQQKGLQEIHDVNSRLAIRKQIITAAHGYSQLQRSHQCADGLLGKNRIFDGGGNGLME</sequence>
<dbReference type="Proteomes" id="UP000299102">
    <property type="component" value="Unassembled WGS sequence"/>
</dbReference>
<proteinExistence type="predicted"/>
<evidence type="ECO:0008006" key="4">
    <source>
        <dbReference type="Google" id="ProtNLM"/>
    </source>
</evidence>
<feature type="region of interest" description="Disordered" evidence="1">
    <location>
        <begin position="77"/>
        <end position="100"/>
    </location>
</feature>
<organism evidence="2 3">
    <name type="scientific">Eumeta variegata</name>
    <name type="common">Bagworm moth</name>
    <name type="synonym">Eumeta japonica</name>
    <dbReference type="NCBI Taxonomy" id="151549"/>
    <lineage>
        <taxon>Eukaryota</taxon>
        <taxon>Metazoa</taxon>
        <taxon>Ecdysozoa</taxon>
        <taxon>Arthropoda</taxon>
        <taxon>Hexapoda</taxon>
        <taxon>Insecta</taxon>
        <taxon>Pterygota</taxon>
        <taxon>Neoptera</taxon>
        <taxon>Endopterygota</taxon>
        <taxon>Lepidoptera</taxon>
        <taxon>Glossata</taxon>
        <taxon>Ditrysia</taxon>
        <taxon>Tineoidea</taxon>
        <taxon>Psychidae</taxon>
        <taxon>Oiketicinae</taxon>
        <taxon>Eumeta</taxon>
    </lineage>
</organism>
<feature type="compositionally biased region" description="Basic and acidic residues" evidence="1">
    <location>
        <begin position="251"/>
        <end position="266"/>
    </location>
</feature>
<name>A0A4C1V9Z3_EUMVA</name>
<gene>
    <name evidence="2" type="ORF">EVAR_20664_1</name>
</gene>
<dbReference type="AlphaFoldDB" id="A0A4C1V9Z3"/>
<protein>
    <recommendedName>
        <fullName evidence="4">MADF domain-containing protein</fullName>
    </recommendedName>
</protein>
<dbReference type="EMBL" id="BGZK01000309">
    <property type="protein sequence ID" value="GBP35808.1"/>
    <property type="molecule type" value="Genomic_DNA"/>
</dbReference>
<feature type="region of interest" description="Disordered" evidence="1">
    <location>
        <begin position="239"/>
        <end position="266"/>
    </location>
</feature>
<evidence type="ECO:0000313" key="3">
    <source>
        <dbReference type="Proteomes" id="UP000299102"/>
    </source>
</evidence>
<evidence type="ECO:0000313" key="2">
    <source>
        <dbReference type="EMBL" id="GBP35808.1"/>
    </source>
</evidence>
<evidence type="ECO:0000256" key="1">
    <source>
        <dbReference type="SAM" id="MobiDB-lite"/>
    </source>
</evidence>
<keyword evidence="3" id="KW-1185">Reference proteome</keyword>
<accession>A0A4C1V9Z3</accession>
<reference evidence="2 3" key="1">
    <citation type="journal article" date="2019" name="Commun. Biol.">
        <title>The bagworm genome reveals a unique fibroin gene that provides high tensile strength.</title>
        <authorList>
            <person name="Kono N."/>
            <person name="Nakamura H."/>
            <person name="Ohtoshi R."/>
            <person name="Tomita M."/>
            <person name="Numata K."/>
            <person name="Arakawa K."/>
        </authorList>
    </citation>
    <scope>NUCLEOTIDE SEQUENCE [LARGE SCALE GENOMIC DNA]</scope>
</reference>